<feature type="compositionally biased region" description="Polar residues" evidence="1">
    <location>
        <begin position="169"/>
        <end position="180"/>
    </location>
</feature>
<sequence length="219" mass="23482">PQPTFRGLPGPLLDKQLPLPPTGLEAGKGGSSAWDVQEQVPNLLSLNLELQPRTRPRHTAATREPLKASCSTLGPPRSSSSLVQSPQHPKPEEQSKTSLLSSGYVGDEERSDTSLVDKGRILRLSKRPDPQVDSAQSSQLCAAYFPSQLKNRRLDSQHHGTQQTGGQNRGLSQASSNQSIRVDGNGQGVPNSDTNLQGDKPEGAVKTGNQMAQDQQPAQ</sequence>
<feature type="compositionally biased region" description="Basic and acidic residues" evidence="1">
    <location>
        <begin position="107"/>
        <end position="130"/>
    </location>
</feature>
<dbReference type="PANTHER" id="PTHR40139">
    <property type="entry name" value="PROTEIN TNT"/>
    <property type="match status" value="1"/>
</dbReference>
<feature type="compositionally biased region" description="Polar residues" evidence="1">
    <location>
        <begin position="69"/>
        <end position="87"/>
    </location>
</feature>
<accession>A0A8B7W0V1</accession>
<gene>
    <name evidence="2" type="primary">CUNH16orf82</name>
</gene>
<dbReference type="Pfam" id="PF15765">
    <property type="entry name" value="DUF4694"/>
    <property type="match status" value="1"/>
</dbReference>
<dbReference type="AlphaFoldDB" id="A0A8B7W0V1"/>
<dbReference type="PANTHER" id="PTHR40139:SF1">
    <property type="entry name" value="PROTEIN TNT"/>
    <property type="match status" value="1"/>
</dbReference>
<feature type="compositionally biased region" description="Polar residues" evidence="1">
    <location>
        <begin position="188"/>
        <end position="197"/>
    </location>
</feature>
<proteinExistence type="predicted"/>
<dbReference type="OrthoDB" id="9634429at2759"/>
<dbReference type="KEGG" id="ccan:109698032"/>
<reference evidence="2" key="1">
    <citation type="submission" date="2025-08" db="UniProtKB">
        <authorList>
            <consortium name="RefSeq"/>
        </authorList>
    </citation>
    <scope>IDENTIFICATION</scope>
    <source>
        <tissue evidence="2">Leukocyte</tissue>
    </source>
</reference>
<evidence type="ECO:0000256" key="1">
    <source>
        <dbReference type="SAM" id="MobiDB-lite"/>
    </source>
</evidence>
<evidence type="ECO:0000313" key="2">
    <source>
        <dbReference type="RefSeq" id="XP_020037562.1"/>
    </source>
</evidence>
<feature type="region of interest" description="Disordered" evidence="1">
    <location>
        <begin position="1"/>
        <end position="219"/>
    </location>
</feature>
<feature type="non-terminal residue" evidence="2">
    <location>
        <position position="1"/>
    </location>
</feature>
<dbReference type="InterPro" id="IPR031520">
    <property type="entry name" value="DUF4694"/>
</dbReference>
<protein>
    <submittedName>
        <fullName evidence="2">LOW QUALITY PROTEIN: protein TNT</fullName>
    </submittedName>
</protein>
<organism evidence="2">
    <name type="scientific">Castor canadensis</name>
    <name type="common">American beaver</name>
    <dbReference type="NCBI Taxonomy" id="51338"/>
    <lineage>
        <taxon>Eukaryota</taxon>
        <taxon>Metazoa</taxon>
        <taxon>Chordata</taxon>
        <taxon>Craniata</taxon>
        <taxon>Vertebrata</taxon>
        <taxon>Euteleostomi</taxon>
        <taxon>Mammalia</taxon>
        <taxon>Eutheria</taxon>
        <taxon>Euarchontoglires</taxon>
        <taxon>Glires</taxon>
        <taxon>Rodentia</taxon>
        <taxon>Castorimorpha</taxon>
        <taxon>Castoridae</taxon>
        <taxon>Castor</taxon>
    </lineage>
</organism>
<name>A0A8B7W0V1_CASCN</name>
<feature type="compositionally biased region" description="Polar residues" evidence="1">
    <location>
        <begin position="207"/>
        <end position="219"/>
    </location>
</feature>
<dbReference type="RefSeq" id="XP_020037562.1">
    <property type="nucleotide sequence ID" value="XM_020181973.1"/>
</dbReference>
<dbReference type="CTD" id="123825438"/>